<gene>
    <name evidence="3" type="ORF">AAA083_05500</name>
</gene>
<feature type="region of interest" description="Disordered" evidence="1">
    <location>
        <begin position="92"/>
        <end position="126"/>
    </location>
</feature>
<dbReference type="RefSeq" id="WP_102374923.1">
    <property type="nucleotide sequence ID" value="NZ_JBBNOP010000003.1"/>
</dbReference>
<evidence type="ECO:0000256" key="1">
    <source>
        <dbReference type="SAM" id="MobiDB-lite"/>
    </source>
</evidence>
<dbReference type="EMBL" id="JBBNOP010000003">
    <property type="protein sequence ID" value="MEQ3362429.1"/>
    <property type="molecule type" value="Genomic_DNA"/>
</dbReference>
<keyword evidence="2" id="KW-0472">Membrane</keyword>
<organism evidence="3 4">
    <name type="scientific">Raoultibacter massiliensis</name>
    <dbReference type="NCBI Taxonomy" id="1852371"/>
    <lineage>
        <taxon>Bacteria</taxon>
        <taxon>Bacillati</taxon>
        <taxon>Actinomycetota</taxon>
        <taxon>Coriobacteriia</taxon>
        <taxon>Eggerthellales</taxon>
        <taxon>Eggerthellaceae</taxon>
        <taxon>Raoultibacter</taxon>
    </lineage>
</organism>
<name>A0ABV1JBH0_9ACTN</name>
<proteinExistence type="predicted"/>
<comment type="caution">
    <text evidence="3">The sequence shown here is derived from an EMBL/GenBank/DDBJ whole genome shotgun (WGS) entry which is preliminary data.</text>
</comment>
<sequence>MNDSDIKDAFERMGPTPEAEDRMLANILATKSTVGQHAAAPKKARHAAAPKRNNLRALALPIAACLVVLAGIGMLVVGQAYFATLGNQLGDSGSSMQEKAVESYSASPEDASSSRDEASPSIALAPNGPAERFPAIEFEDGTVLLIAKDGSSLPLIADEKLVGGEAQEATARSEDGATTEPCTVYAYANDKTPFAVRYPDDPACYLAVPVE</sequence>
<dbReference type="Proteomes" id="UP001487305">
    <property type="component" value="Unassembled WGS sequence"/>
</dbReference>
<protein>
    <submittedName>
        <fullName evidence="3">Uncharacterized protein</fullName>
    </submittedName>
</protein>
<keyword evidence="4" id="KW-1185">Reference proteome</keyword>
<keyword evidence="2" id="KW-0812">Transmembrane</keyword>
<accession>A0ABV1JBH0</accession>
<feature type="transmembrane region" description="Helical" evidence="2">
    <location>
        <begin position="58"/>
        <end position="82"/>
    </location>
</feature>
<feature type="compositionally biased region" description="Low complexity" evidence="1">
    <location>
        <begin position="102"/>
        <end position="111"/>
    </location>
</feature>
<evidence type="ECO:0000313" key="3">
    <source>
        <dbReference type="EMBL" id="MEQ3362429.1"/>
    </source>
</evidence>
<evidence type="ECO:0000256" key="2">
    <source>
        <dbReference type="SAM" id="Phobius"/>
    </source>
</evidence>
<reference evidence="3 4" key="1">
    <citation type="submission" date="2024-04" db="EMBL/GenBank/DDBJ databases">
        <title>Human intestinal bacterial collection.</title>
        <authorList>
            <person name="Pauvert C."/>
            <person name="Hitch T.C.A."/>
            <person name="Clavel T."/>
        </authorList>
    </citation>
    <scope>NUCLEOTIDE SEQUENCE [LARGE SCALE GENOMIC DNA]</scope>
    <source>
        <strain evidence="3 4">CLA-KB-H42</strain>
    </source>
</reference>
<keyword evidence="2" id="KW-1133">Transmembrane helix</keyword>
<evidence type="ECO:0000313" key="4">
    <source>
        <dbReference type="Proteomes" id="UP001487305"/>
    </source>
</evidence>